<dbReference type="InterPro" id="IPR035914">
    <property type="entry name" value="Sperma_CUB_dom_sf"/>
</dbReference>
<sequence>MPNFLVILAILILTFLIEINYVINKSIATTTESHENVKNDKDQIPKKRIRKSIIKRPRFKWNLPIKYNIGNNLSTNIIESAIKKIEAETCVTFNKSTKHIKNETGINFRHAYLWCSSLVGRKSDSRPQMVLLTYNCSNQLGFVLHELGHALGLRHEQSRRDRDKYIQIIRKNIDKFERYNFAPEPIHNSQNFGISYDVTSIMHYDALDFATAVDKPALLPLDLNYYLQIGQKNDYTFNDVKLINYLYCNDTCKNSTLKCEHYGYPDPKNCSQCKCPSGFAGHNCSILQPDSNFTLCESYYYNATDKVQTLSRTGVMNCTFHIKSKNGQLVFLNITKLIANPAPDLDNYLYCFTGMALEIKHRIDKSVTGLCLCNETIPPVNITSEGDDVIIIWSAKQPNHTFSLTYKEINVTTTTSKPPP</sequence>
<evidence type="ECO:0000256" key="4">
    <source>
        <dbReference type="ARBA" id="ARBA00023049"/>
    </source>
</evidence>
<dbReference type="GO" id="GO:0006508">
    <property type="term" value="P:proteolysis"/>
    <property type="evidence" value="ECO:0007669"/>
    <property type="project" value="UniProtKB-KW"/>
</dbReference>
<keyword evidence="7" id="KW-0732">Signal</keyword>
<feature type="binding site" evidence="6">
    <location>
        <position position="145"/>
    </location>
    <ligand>
        <name>Zn(2+)</name>
        <dbReference type="ChEBI" id="CHEBI:29105"/>
        <note>catalytic</note>
    </ligand>
</feature>
<keyword evidence="9" id="KW-1185">Reference proteome</keyword>
<evidence type="ECO:0000313" key="9">
    <source>
        <dbReference type="Proteomes" id="UP000046392"/>
    </source>
</evidence>
<keyword evidence="3 6" id="KW-0862">Zinc</keyword>
<name>A0A0N5CBL0_STREA</name>
<dbReference type="PROSITE" id="PS00022">
    <property type="entry name" value="EGF_1"/>
    <property type="match status" value="1"/>
</dbReference>
<keyword evidence="6 7" id="KW-0645">Protease</keyword>
<feature type="domain" description="Peptidase M12A" evidence="8">
    <location>
        <begin position="47"/>
        <end position="249"/>
    </location>
</feature>
<accession>A0A0N5CBL0</accession>
<keyword evidence="1" id="KW-0245">EGF-like domain</keyword>
<evidence type="ECO:0000313" key="10">
    <source>
        <dbReference type="WBParaSite" id="SPAL_0001527700.1"/>
    </source>
</evidence>
<keyword evidence="6 7" id="KW-0378">Hydrolase</keyword>
<dbReference type="SUPFAM" id="SSF55486">
    <property type="entry name" value="Metalloproteases ('zincins'), catalytic domain"/>
    <property type="match status" value="1"/>
</dbReference>
<dbReference type="InterPro" id="IPR024079">
    <property type="entry name" value="MetalloPept_cat_dom_sf"/>
</dbReference>
<dbReference type="Proteomes" id="UP000046392">
    <property type="component" value="Unplaced"/>
</dbReference>
<comment type="caution">
    <text evidence="6">Lacks conserved residue(s) required for the propagation of feature annotation.</text>
</comment>
<feature type="binding site" evidence="6">
    <location>
        <position position="155"/>
    </location>
    <ligand>
        <name>Zn(2+)</name>
        <dbReference type="ChEBI" id="CHEBI:29105"/>
        <note>catalytic</note>
    </ligand>
</feature>
<dbReference type="InterPro" id="IPR001506">
    <property type="entry name" value="Peptidase_M12A"/>
</dbReference>
<organism evidence="9 10">
    <name type="scientific">Strongyloides papillosus</name>
    <name type="common">Intestinal threadworm</name>
    <dbReference type="NCBI Taxonomy" id="174720"/>
    <lineage>
        <taxon>Eukaryota</taxon>
        <taxon>Metazoa</taxon>
        <taxon>Ecdysozoa</taxon>
        <taxon>Nematoda</taxon>
        <taxon>Chromadorea</taxon>
        <taxon>Rhabditida</taxon>
        <taxon>Tylenchina</taxon>
        <taxon>Panagrolaimomorpha</taxon>
        <taxon>Strongyloidoidea</taxon>
        <taxon>Strongyloididae</taxon>
        <taxon>Strongyloides</taxon>
    </lineage>
</organism>
<proteinExistence type="predicted"/>
<keyword evidence="2 6" id="KW-0479">Metal-binding</keyword>
<feature type="active site" evidence="6">
    <location>
        <position position="146"/>
    </location>
</feature>
<evidence type="ECO:0000256" key="5">
    <source>
        <dbReference type="ARBA" id="ARBA00023157"/>
    </source>
</evidence>
<protein>
    <recommendedName>
        <fullName evidence="7">Metalloendopeptidase</fullName>
        <ecNumber evidence="7">3.4.24.-</ecNumber>
    </recommendedName>
</protein>
<keyword evidence="4 6" id="KW-0482">Metalloprotease</keyword>
<dbReference type="PROSITE" id="PS51864">
    <property type="entry name" value="ASTACIN"/>
    <property type="match status" value="1"/>
</dbReference>
<dbReference type="WBParaSite" id="SPAL_0001527700.1">
    <property type="protein sequence ID" value="SPAL_0001527700.1"/>
    <property type="gene ID" value="SPAL_0001527700"/>
</dbReference>
<reference evidence="10" key="1">
    <citation type="submission" date="2017-02" db="UniProtKB">
        <authorList>
            <consortium name="WormBaseParasite"/>
        </authorList>
    </citation>
    <scope>IDENTIFICATION</scope>
</reference>
<dbReference type="PANTHER" id="PTHR10127">
    <property type="entry name" value="DISCOIDIN, CUB, EGF, LAMININ , AND ZINC METALLOPROTEASE DOMAIN CONTAINING"/>
    <property type="match status" value="1"/>
</dbReference>
<dbReference type="GO" id="GO:0004222">
    <property type="term" value="F:metalloendopeptidase activity"/>
    <property type="evidence" value="ECO:0007669"/>
    <property type="project" value="UniProtKB-UniRule"/>
</dbReference>
<evidence type="ECO:0000256" key="3">
    <source>
        <dbReference type="ARBA" id="ARBA00022833"/>
    </source>
</evidence>
<dbReference type="EC" id="3.4.24.-" evidence="7"/>
<evidence type="ECO:0000256" key="6">
    <source>
        <dbReference type="PROSITE-ProRule" id="PRU01211"/>
    </source>
</evidence>
<dbReference type="GO" id="GO:0008270">
    <property type="term" value="F:zinc ion binding"/>
    <property type="evidence" value="ECO:0007669"/>
    <property type="project" value="UniProtKB-UniRule"/>
</dbReference>
<dbReference type="SMART" id="SM00235">
    <property type="entry name" value="ZnMc"/>
    <property type="match status" value="1"/>
</dbReference>
<feature type="chain" id="PRO_5005733492" description="Metalloendopeptidase" evidence="7">
    <location>
        <begin position="25"/>
        <end position="420"/>
    </location>
</feature>
<comment type="cofactor">
    <cofactor evidence="6 7">
        <name>Zn(2+)</name>
        <dbReference type="ChEBI" id="CHEBI:29105"/>
    </cofactor>
    <text evidence="6 7">Binds 1 zinc ion per subunit.</text>
</comment>
<dbReference type="Pfam" id="PF01400">
    <property type="entry name" value="Astacin"/>
    <property type="match status" value="1"/>
</dbReference>
<dbReference type="PRINTS" id="PR00480">
    <property type="entry name" value="ASTACIN"/>
</dbReference>
<feature type="signal peptide" evidence="7">
    <location>
        <begin position="1"/>
        <end position="24"/>
    </location>
</feature>
<dbReference type="Gene3D" id="3.40.390.10">
    <property type="entry name" value="Collagenase (Catalytic Domain)"/>
    <property type="match status" value="1"/>
</dbReference>
<dbReference type="InterPro" id="IPR006026">
    <property type="entry name" value="Peptidase_Metallo"/>
</dbReference>
<dbReference type="AlphaFoldDB" id="A0A0N5CBL0"/>
<evidence type="ECO:0000256" key="2">
    <source>
        <dbReference type="ARBA" id="ARBA00022723"/>
    </source>
</evidence>
<dbReference type="InterPro" id="IPR000742">
    <property type="entry name" value="EGF"/>
</dbReference>
<dbReference type="PROSITE" id="PS01186">
    <property type="entry name" value="EGF_2"/>
    <property type="match status" value="1"/>
</dbReference>
<evidence type="ECO:0000256" key="7">
    <source>
        <dbReference type="RuleBase" id="RU361183"/>
    </source>
</evidence>
<keyword evidence="5" id="KW-1015">Disulfide bond</keyword>
<evidence type="ECO:0000256" key="1">
    <source>
        <dbReference type="ARBA" id="ARBA00022536"/>
    </source>
</evidence>
<dbReference type="SUPFAM" id="SSF49854">
    <property type="entry name" value="Spermadhesin, CUB domain"/>
    <property type="match status" value="1"/>
</dbReference>
<feature type="binding site" evidence="6">
    <location>
        <position position="149"/>
    </location>
    <ligand>
        <name>Zn(2+)</name>
        <dbReference type="ChEBI" id="CHEBI:29105"/>
        <note>catalytic</note>
    </ligand>
</feature>
<dbReference type="PANTHER" id="PTHR10127:SF802">
    <property type="entry name" value="ZINC METALLOPROTEINASE NAS-10"/>
    <property type="match status" value="1"/>
</dbReference>
<evidence type="ECO:0000259" key="8">
    <source>
        <dbReference type="PROSITE" id="PS51864"/>
    </source>
</evidence>